<evidence type="ECO:0000256" key="2">
    <source>
        <dbReference type="ARBA" id="ARBA00023043"/>
    </source>
</evidence>
<reference evidence="5" key="1">
    <citation type="submission" date="2016-03" db="EMBL/GenBank/DDBJ databases">
        <title>Mechanisms controlling the formation of the plant cell surface in tip-growing cells are functionally conserved among land plants.</title>
        <authorList>
            <person name="Honkanen S."/>
            <person name="Jones V.A."/>
            <person name="Morieri G."/>
            <person name="Champion C."/>
            <person name="Hetherington A.J."/>
            <person name="Kelly S."/>
            <person name="Saint-Marcoux D."/>
            <person name="Proust H."/>
            <person name="Prescott H."/>
            <person name="Dolan L."/>
        </authorList>
    </citation>
    <scope>NUCLEOTIDE SEQUENCE [LARGE SCALE GENOMIC DNA]</scope>
    <source>
        <tissue evidence="5">Whole gametophyte</tissue>
    </source>
</reference>
<sequence>MRPTGDAALGLLSRGRPAEDLSCVFSARVRSVFGLRAVIPSDEASGAALYFSRARCSATAIASRALPCSALRCSCGVLVRGVEGLRVSDCEGGAVPGRERELRGSGVGSDWKWVESEACRLISCVIGESHRSRRRSEALPSAPTGRRDYNQPTKRRPSATVGGCDYRRIASRMSVVGVHRQNSWSRSLCRRDSFEPGGGALRDDRGWTPLHVAARIGDLAEVQRLLDEGADVNAPAWGPKAPGTTPLHLAATGGHLHVMDELLERGANIEARTKGGCGWTPLHNAAKERNKRAVRFLLENGAFLPPEMTDGRFNPPLHYCPGLEWAYKLRGKILAKR</sequence>
<dbReference type="PROSITE" id="PS50297">
    <property type="entry name" value="ANK_REP_REGION"/>
    <property type="match status" value="3"/>
</dbReference>
<dbReference type="Gene3D" id="1.25.40.20">
    <property type="entry name" value="Ankyrin repeat-containing domain"/>
    <property type="match status" value="1"/>
</dbReference>
<dbReference type="InterPro" id="IPR002110">
    <property type="entry name" value="Ankyrin_rpt"/>
</dbReference>
<gene>
    <name evidence="5" type="ORF">AXG93_2396s1200</name>
</gene>
<organism evidence="5 6">
    <name type="scientific">Marchantia polymorpha subsp. ruderalis</name>
    <dbReference type="NCBI Taxonomy" id="1480154"/>
    <lineage>
        <taxon>Eukaryota</taxon>
        <taxon>Viridiplantae</taxon>
        <taxon>Streptophyta</taxon>
        <taxon>Embryophyta</taxon>
        <taxon>Marchantiophyta</taxon>
        <taxon>Marchantiopsida</taxon>
        <taxon>Marchantiidae</taxon>
        <taxon>Marchantiales</taxon>
        <taxon>Marchantiaceae</taxon>
        <taxon>Marchantia</taxon>
    </lineage>
</organism>
<dbReference type="PROSITE" id="PS50088">
    <property type="entry name" value="ANK_REPEAT"/>
    <property type="match status" value="3"/>
</dbReference>
<dbReference type="Pfam" id="PF00023">
    <property type="entry name" value="Ank"/>
    <property type="match status" value="1"/>
</dbReference>
<evidence type="ECO:0000256" key="3">
    <source>
        <dbReference type="PROSITE-ProRule" id="PRU00023"/>
    </source>
</evidence>
<dbReference type="AlphaFoldDB" id="A0A176VCY3"/>
<feature type="repeat" description="ANK" evidence="3">
    <location>
        <begin position="242"/>
        <end position="274"/>
    </location>
</feature>
<keyword evidence="6" id="KW-1185">Reference proteome</keyword>
<keyword evidence="2 3" id="KW-0040">ANK repeat</keyword>
<dbReference type="GO" id="GO:0004842">
    <property type="term" value="F:ubiquitin-protein transferase activity"/>
    <property type="evidence" value="ECO:0007669"/>
    <property type="project" value="TreeGrafter"/>
</dbReference>
<dbReference type="SUPFAM" id="SSF48403">
    <property type="entry name" value="Ankyrin repeat"/>
    <property type="match status" value="1"/>
</dbReference>
<evidence type="ECO:0000256" key="1">
    <source>
        <dbReference type="ARBA" id="ARBA00022737"/>
    </source>
</evidence>
<feature type="repeat" description="ANK" evidence="3">
    <location>
        <begin position="205"/>
        <end position="237"/>
    </location>
</feature>
<feature type="repeat" description="ANK" evidence="3">
    <location>
        <begin position="277"/>
        <end position="302"/>
    </location>
</feature>
<dbReference type="GO" id="GO:0085020">
    <property type="term" value="P:protein K6-linked ubiquitination"/>
    <property type="evidence" value="ECO:0007669"/>
    <property type="project" value="TreeGrafter"/>
</dbReference>
<dbReference type="Proteomes" id="UP000077202">
    <property type="component" value="Unassembled WGS sequence"/>
</dbReference>
<keyword evidence="1" id="KW-0677">Repeat</keyword>
<evidence type="ECO:0000313" key="5">
    <source>
        <dbReference type="EMBL" id="OAE18769.1"/>
    </source>
</evidence>
<name>A0A176VCY3_MARPO</name>
<proteinExistence type="predicted"/>
<dbReference type="PRINTS" id="PR01415">
    <property type="entry name" value="ANKYRIN"/>
</dbReference>
<dbReference type="PANTHER" id="PTHR24171:SF8">
    <property type="entry name" value="BRCA1-ASSOCIATED RING DOMAIN PROTEIN 1"/>
    <property type="match status" value="1"/>
</dbReference>
<feature type="region of interest" description="Disordered" evidence="4">
    <location>
        <begin position="135"/>
        <end position="161"/>
    </location>
</feature>
<dbReference type="PANTHER" id="PTHR24171">
    <property type="entry name" value="ANKYRIN REPEAT DOMAIN-CONTAINING PROTEIN 39-RELATED"/>
    <property type="match status" value="1"/>
</dbReference>
<evidence type="ECO:0000256" key="4">
    <source>
        <dbReference type="SAM" id="MobiDB-lite"/>
    </source>
</evidence>
<dbReference type="InterPro" id="IPR036770">
    <property type="entry name" value="Ankyrin_rpt-contain_sf"/>
</dbReference>
<protein>
    <submittedName>
        <fullName evidence="5">Uncharacterized protein</fullName>
    </submittedName>
</protein>
<comment type="caution">
    <text evidence="5">The sequence shown here is derived from an EMBL/GenBank/DDBJ whole genome shotgun (WGS) entry which is preliminary data.</text>
</comment>
<accession>A0A176VCY3</accession>
<evidence type="ECO:0000313" key="6">
    <source>
        <dbReference type="Proteomes" id="UP000077202"/>
    </source>
</evidence>
<dbReference type="Pfam" id="PF12796">
    <property type="entry name" value="Ank_2"/>
    <property type="match status" value="1"/>
</dbReference>
<dbReference type="EMBL" id="LVLJ01004011">
    <property type="protein sequence ID" value="OAE18769.1"/>
    <property type="molecule type" value="Genomic_DNA"/>
</dbReference>
<dbReference type="SMART" id="SM00248">
    <property type="entry name" value="ANK"/>
    <property type="match status" value="3"/>
</dbReference>